<evidence type="ECO:0000256" key="2">
    <source>
        <dbReference type="ARBA" id="ARBA00022771"/>
    </source>
</evidence>
<evidence type="ECO:0000256" key="3">
    <source>
        <dbReference type="ARBA" id="ARBA00022833"/>
    </source>
</evidence>
<keyword evidence="2" id="KW-0863">Zinc-finger</keyword>
<dbReference type="InterPro" id="IPR001841">
    <property type="entry name" value="Znf_RING"/>
</dbReference>
<sequence>MQAEMNIVQQPSQRRQNKCSYCNETGHNASNRHCEKKVKLFTALYNCISLTNTNEHTTIWADRLTEKEIELCCKEMGVWDTERGWVVTTDAYRQSMKSELLHTRRILLEQAEIYPQFIEVNEVSSANIVRFIVNNKLSDAFYQQNSSQQNYIRRVVLKYLIYEREHRTLSPILPEEAVTCYATLAHLYFAFSNTPREREAIQQSRAALVEEQQRLEMLDRQRHAAAYLDSPNLAPLLEQVRPGREPFNDVLPNGVAERSMVREQRRTHTDVFRSWGFDVYCKESTENTESMECSICYDTTPARFQTTLNCDHKFCVLCIQQQANLHLSVTTPPCCGMCREPIQKITVYSNVLVSNFRDFVNHP</sequence>
<evidence type="ECO:0000256" key="1">
    <source>
        <dbReference type="ARBA" id="ARBA00022723"/>
    </source>
</evidence>
<dbReference type="InterPro" id="IPR017907">
    <property type="entry name" value="Znf_RING_CS"/>
</dbReference>
<organism evidence="5">
    <name type="scientific">viral metagenome</name>
    <dbReference type="NCBI Taxonomy" id="1070528"/>
    <lineage>
        <taxon>unclassified sequences</taxon>
        <taxon>metagenomes</taxon>
        <taxon>organismal metagenomes</taxon>
    </lineage>
</organism>
<keyword evidence="1" id="KW-0479">Metal-binding</keyword>
<evidence type="ECO:0000259" key="4">
    <source>
        <dbReference type="PROSITE" id="PS50089"/>
    </source>
</evidence>
<protein>
    <recommendedName>
        <fullName evidence="4">RING-type domain-containing protein</fullName>
    </recommendedName>
</protein>
<dbReference type="Gene3D" id="3.30.40.10">
    <property type="entry name" value="Zinc/RING finger domain, C3HC4 (zinc finger)"/>
    <property type="match status" value="1"/>
</dbReference>
<dbReference type="PROSITE" id="PS50089">
    <property type="entry name" value="ZF_RING_2"/>
    <property type="match status" value="1"/>
</dbReference>
<evidence type="ECO:0000313" key="5">
    <source>
        <dbReference type="EMBL" id="QHT74378.1"/>
    </source>
</evidence>
<proteinExistence type="predicted"/>
<dbReference type="GO" id="GO:0008270">
    <property type="term" value="F:zinc ion binding"/>
    <property type="evidence" value="ECO:0007669"/>
    <property type="project" value="UniProtKB-KW"/>
</dbReference>
<dbReference type="SUPFAM" id="SSF57850">
    <property type="entry name" value="RING/U-box"/>
    <property type="match status" value="1"/>
</dbReference>
<reference evidence="5" key="1">
    <citation type="journal article" date="2020" name="Nature">
        <title>Giant virus diversity and host interactions through global metagenomics.</title>
        <authorList>
            <person name="Schulz F."/>
            <person name="Roux S."/>
            <person name="Paez-Espino D."/>
            <person name="Jungbluth S."/>
            <person name="Walsh D.A."/>
            <person name="Denef V.J."/>
            <person name="McMahon K.D."/>
            <person name="Konstantinidis K.T."/>
            <person name="Eloe-Fadrosh E.A."/>
            <person name="Kyrpides N.C."/>
            <person name="Woyke T."/>
        </authorList>
    </citation>
    <scope>NUCLEOTIDE SEQUENCE</scope>
    <source>
        <strain evidence="5">GVMAG-M-3300023179-59</strain>
    </source>
</reference>
<dbReference type="InterPro" id="IPR013083">
    <property type="entry name" value="Znf_RING/FYVE/PHD"/>
</dbReference>
<dbReference type="EMBL" id="MN739849">
    <property type="protein sequence ID" value="QHT74378.1"/>
    <property type="molecule type" value="Genomic_DNA"/>
</dbReference>
<feature type="domain" description="RING-type" evidence="4">
    <location>
        <begin position="293"/>
        <end position="339"/>
    </location>
</feature>
<keyword evidence="3" id="KW-0862">Zinc</keyword>
<dbReference type="PROSITE" id="PS00518">
    <property type="entry name" value="ZF_RING_1"/>
    <property type="match status" value="1"/>
</dbReference>
<dbReference type="AlphaFoldDB" id="A0A6C0H1F3"/>
<name>A0A6C0H1F3_9ZZZZ</name>
<accession>A0A6C0H1F3</accession>